<accession>A0A2T6BQW1</accession>
<comment type="caution">
    <text evidence="3">The sequence shown here is derived from an EMBL/GenBank/DDBJ whole genome shotgun (WGS) entry which is preliminary data.</text>
</comment>
<dbReference type="GO" id="GO:0016787">
    <property type="term" value="F:hydrolase activity"/>
    <property type="evidence" value="ECO:0007669"/>
    <property type="project" value="UniProtKB-KW"/>
</dbReference>
<evidence type="ECO:0000256" key="1">
    <source>
        <dbReference type="ARBA" id="ARBA00022801"/>
    </source>
</evidence>
<dbReference type="InterPro" id="IPR000073">
    <property type="entry name" value="AB_hydrolase_1"/>
</dbReference>
<reference evidence="3 4" key="1">
    <citation type="submission" date="2018-04" db="EMBL/GenBank/DDBJ databases">
        <title>Genomic Encyclopedia of Archaeal and Bacterial Type Strains, Phase II (KMG-II): from individual species to whole genera.</title>
        <authorList>
            <person name="Goeker M."/>
        </authorList>
    </citation>
    <scope>NUCLEOTIDE SEQUENCE [LARGE SCALE GENOMIC DNA]</scope>
    <source>
        <strain evidence="3 4">DSM 45787</strain>
    </source>
</reference>
<keyword evidence="4" id="KW-1185">Reference proteome</keyword>
<name>A0A2T6BQW1_9BACL</name>
<feature type="domain" description="AB hydrolase-1" evidence="2">
    <location>
        <begin position="23"/>
        <end position="120"/>
    </location>
</feature>
<dbReference type="Pfam" id="PF00561">
    <property type="entry name" value="Abhydrolase_1"/>
    <property type="match status" value="1"/>
</dbReference>
<dbReference type="SUPFAM" id="SSF53474">
    <property type="entry name" value="alpha/beta-Hydrolases"/>
    <property type="match status" value="1"/>
</dbReference>
<keyword evidence="1" id="KW-0378">Hydrolase</keyword>
<dbReference type="PRINTS" id="PR00111">
    <property type="entry name" value="ABHYDROLASE"/>
</dbReference>
<dbReference type="PANTHER" id="PTHR43798:SF31">
    <property type="entry name" value="AB HYDROLASE SUPERFAMILY PROTEIN YCLE"/>
    <property type="match status" value="1"/>
</dbReference>
<dbReference type="AlphaFoldDB" id="A0A2T6BQW1"/>
<dbReference type="EMBL" id="QBKR01000016">
    <property type="protein sequence ID" value="PTX58475.1"/>
    <property type="molecule type" value="Genomic_DNA"/>
</dbReference>
<evidence type="ECO:0000313" key="4">
    <source>
        <dbReference type="Proteomes" id="UP000244240"/>
    </source>
</evidence>
<dbReference type="InterPro" id="IPR050266">
    <property type="entry name" value="AB_hydrolase_sf"/>
</dbReference>
<dbReference type="PANTHER" id="PTHR43798">
    <property type="entry name" value="MONOACYLGLYCEROL LIPASE"/>
    <property type="match status" value="1"/>
</dbReference>
<organism evidence="3 4">
    <name type="scientific">Melghirimyces profundicolus</name>
    <dbReference type="NCBI Taxonomy" id="1242148"/>
    <lineage>
        <taxon>Bacteria</taxon>
        <taxon>Bacillati</taxon>
        <taxon>Bacillota</taxon>
        <taxon>Bacilli</taxon>
        <taxon>Bacillales</taxon>
        <taxon>Thermoactinomycetaceae</taxon>
        <taxon>Melghirimyces</taxon>
    </lineage>
</organism>
<proteinExistence type="predicted"/>
<dbReference type="RefSeq" id="WP_170109626.1">
    <property type="nucleotide sequence ID" value="NZ_QBKR01000016.1"/>
</dbReference>
<dbReference type="InterPro" id="IPR029058">
    <property type="entry name" value="AB_hydrolase_fold"/>
</dbReference>
<dbReference type="Proteomes" id="UP000244240">
    <property type="component" value="Unassembled WGS sequence"/>
</dbReference>
<evidence type="ECO:0000313" key="3">
    <source>
        <dbReference type="EMBL" id="PTX58475.1"/>
    </source>
</evidence>
<protein>
    <submittedName>
        <fullName evidence="3">Pimeloyl-ACP methyl ester carboxylesterase</fullName>
    </submittedName>
</protein>
<dbReference type="GO" id="GO:0016020">
    <property type="term" value="C:membrane"/>
    <property type="evidence" value="ECO:0007669"/>
    <property type="project" value="TreeGrafter"/>
</dbReference>
<sequence>MAMPTLRIHDIPLHYRTEGQGSPILFLHGMGTRGDMWEPQIPFFSREFRMIMPDLRGHGQSGPLPDNIPPDLYARDLKALLDHLRLEKTHVVGVSLGAVAALTLAIYSPSSVDRLVLADGYGRTPSRLISFLFKICYPLVILCPWKWIQHRVLALYNGSGPGQKRTRRMLKHTFSMKKENFLRLNRQKQPDFTPLLPRIHHPTLVMAGDVNPLELKGSRLLFKRIPHSQLTIFQGEYDPLNTMETNRFNEMVRDFLKGEPLKEKPGVRIFRHDLT</sequence>
<dbReference type="Gene3D" id="3.40.50.1820">
    <property type="entry name" value="alpha/beta hydrolase"/>
    <property type="match status" value="1"/>
</dbReference>
<gene>
    <name evidence="3" type="ORF">C8P63_11662</name>
</gene>
<evidence type="ECO:0000259" key="2">
    <source>
        <dbReference type="Pfam" id="PF00561"/>
    </source>
</evidence>